<evidence type="ECO:0000256" key="5">
    <source>
        <dbReference type="HAMAP-Rule" id="MF_00191"/>
    </source>
</evidence>
<feature type="binding site" evidence="5">
    <location>
        <position position="40"/>
    </location>
    <ligand>
        <name>(2E)-4-hydroxy-3-methylbut-2-enyl diphosphate</name>
        <dbReference type="ChEBI" id="CHEBI:128753"/>
    </ligand>
</feature>
<dbReference type="GO" id="GO:0019288">
    <property type="term" value="P:isopentenyl diphosphate biosynthetic process, methylerythritol 4-phosphate pathway"/>
    <property type="evidence" value="ECO:0007669"/>
    <property type="project" value="UniProtKB-UniRule"/>
</dbReference>
<evidence type="ECO:0000256" key="3">
    <source>
        <dbReference type="ARBA" id="ARBA00023004"/>
    </source>
</evidence>
<dbReference type="AlphaFoldDB" id="A0A2T3G7A9"/>
<keyword evidence="7" id="KW-1185">Reference proteome</keyword>
<protein>
    <recommendedName>
        <fullName evidence="5">4-hydroxy-3-methylbut-2-enyl diphosphate reductase</fullName>
        <shortName evidence="5">HMBPP reductase</shortName>
        <ecNumber evidence="5">1.17.7.4</ecNumber>
    </recommendedName>
</protein>
<organism evidence="6 7">
    <name type="scientific">Faecalibacillus intestinalis</name>
    <dbReference type="NCBI Taxonomy" id="1982626"/>
    <lineage>
        <taxon>Bacteria</taxon>
        <taxon>Bacillati</taxon>
        <taxon>Bacillota</taxon>
        <taxon>Erysipelotrichia</taxon>
        <taxon>Erysipelotrichales</taxon>
        <taxon>Coprobacillaceae</taxon>
        <taxon>Faecalibacillus</taxon>
    </lineage>
</organism>
<dbReference type="Proteomes" id="UP000240974">
    <property type="component" value="Unassembled WGS sequence"/>
</dbReference>
<dbReference type="UniPathway" id="UPA00059">
    <property type="reaction ID" value="UER00105"/>
</dbReference>
<evidence type="ECO:0000313" key="6">
    <source>
        <dbReference type="EMBL" id="PST43383.1"/>
    </source>
</evidence>
<keyword evidence="3 5" id="KW-0408">Iron</keyword>
<keyword evidence="5" id="KW-0560">Oxidoreductase</keyword>
<feature type="binding site" evidence="5">
    <location>
        <position position="80"/>
    </location>
    <ligand>
        <name>isopentenyl diphosphate</name>
        <dbReference type="ChEBI" id="CHEBI:128769"/>
    </ligand>
</feature>
<feature type="binding site" evidence="5">
    <location>
        <position position="269"/>
    </location>
    <ligand>
        <name>isopentenyl diphosphate</name>
        <dbReference type="ChEBI" id="CHEBI:128769"/>
    </ligand>
</feature>
<feature type="binding site" evidence="5">
    <location>
        <position position="40"/>
    </location>
    <ligand>
        <name>dimethylallyl diphosphate</name>
        <dbReference type="ChEBI" id="CHEBI:57623"/>
    </ligand>
</feature>
<dbReference type="Gene3D" id="3.40.1010.20">
    <property type="entry name" value="4-hydroxy-3-methylbut-2-enyl diphosphate reductase, catalytic domain"/>
    <property type="match status" value="2"/>
</dbReference>
<dbReference type="GO" id="GO:0016114">
    <property type="term" value="P:terpenoid biosynthetic process"/>
    <property type="evidence" value="ECO:0007669"/>
    <property type="project" value="UniProtKB-UniRule"/>
</dbReference>
<dbReference type="NCBIfam" id="TIGR00216">
    <property type="entry name" value="ispH_lytB"/>
    <property type="match status" value="1"/>
</dbReference>
<evidence type="ECO:0000313" key="7">
    <source>
        <dbReference type="Proteomes" id="UP000240974"/>
    </source>
</evidence>
<feature type="binding site" evidence="5">
    <location>
        <position position="226"/>
    </location>
    <ligand>
        <name>isopentenyl diphosphate</name>
        <dbReference type="ChEBI" id="CHEBI:128769"/>
    </ligand>
</feature>
<feature type="binding site" evidence="5">
    <location>
        <position position="224"/>
    </location>
    <ligand>
        <name>(2E)-4-hydroxy-3-methylbut-2-enyl diphosphate</name>
        <dbReference type="ChEBI" id="CHEBI:128753"/>
    </ligand>
</feature>
<dbReference type="PANTHER" id="PTHR30426">
    <property type="entry name" value="4-HYDROXY-3-METHYLBUT-2-ENYL DIPHOSPHATE REDUCTASE"/>
    <property type="match status" value="1"/>
</dbReference>
<dbReference type="EC" id="1.17.7.4" evidence="5"/>
<feature type="binding site" evidence="5">
    <location>
        <position position="224"/>
    </location>
    <ligand>
        <name>isopentenyl diphosphate</name>
        <dbReference type="ChEBI" id="CHEBI:128769"/>
    </ligand>
</feature>
<keyword evidence="5" id="KW-0414">Isoprene biosynthesis</keyword>
<dbReference type="NCBIfam" id="NF002187">
    <property type="entry name" value="PRK01045.1-1"/>
    <property type="match status" value="1"/>
</dbReference>
<name>A0A2T3G7A9_9FIRM</name>
<evidence type="ECO:0000256" key="4">
    <source>
        <dbReference type="ARBA" id="ARBA00023014"/>
    </source>
</evidence>
<feature type="binding site" evidence="5">
    <location>
        <position position="224"/>
    </location>
    <ligand>
        <name>dimethylallyl diphosphate</name>
        <dbReference type="ChEBI" id="CHEBI:57623"/>
    </ligand>
</feature>
<comment type="caution">
    <text evidence="5">Lacks conserved residue(s) required for the propagation of feature annotation.</text>
</comment>
<feature type="binding site" evidence="5">
    <location>
        <position position="40"/>
    </location>
    <ligand>
        <name>isopentenyl diphosphate</name>
        <dbReference type="ChEBI" id="CHEBI:128769"/>
    </ligand>
</feature>
<dbReference type="EMBL" id="PYLQ01000001">
    <property type="protein sequence ID" value="PST43383.1"/>
    <property type="molecule type" value="Genomic_DNA"/>
</dbReference>
<reference evidence="6 7" key="1">
    <citation type="journal article" date="2019" name="Int. J. Syst. Evol. Microbiol.">
        <title>Faecalibacillus intestinalis gen. nov., sp. nov. and Faecalibacillus faecis sp. nov., isolated from human faeces.</title>
        <authorList>
            <person name="Seo B."/>
            <person name="Jeon K."/>
            <person name="Baek I."/>
            <person name="Lee Y.M."/>
            <person name="Baek K."/>
            <person name="Ko G."/>
        </authorList>
    </citation>
    <scope>NUCLEOTIDE SEQUENCE [LARGE SCALE GENOMIC DNA]</scope>
    <source>
        <strain evidence="6 7">SNUG30099</strain>
    </source>
</reference>
<dbReference type="PANTHER" id="PTHR30426:SF0">
    <property type="entry name" value="4-HYDROXY-3-METHYLBUT-2-ENYL DIPHOSPHATE REDUCTASE"/>
    <property type="match status" value="1"/>
</dbReference>
<feature type="binding site" evidence="5">
    <location>
        <position position="12"/>
    </location>
    <ligand>
        <name>[4Fe-4S] cluster</name>
        <dbReference type="ChEBI" id="CHEBI:49883"/>
    </ligand>
</feature>
<dbReference type="RefSeq" id="WP_107029030.1">
    <property type="nucleotide sequence ID" value="NZ_AP031432.1"/>
</dbReference>
<feature type="binding site" evidence="5">
    <location>
        <position position="80"/>
    </location>
    <ligand>
        <name>dimethylallyl diphosphate</name>
        <dbReference type="ChEBI" id="CHEBI:57623"/>
    </ligand>
</feature>
<feature type="binding site" evidence="5">
    <location>
        <position position="269"/>
    </location>
    <ligand>
        <name>dimethylallyl diphosphate</name>
        <dbReference type="ChEBI" id="CHEBI:57623"/>
    </ligand>
</feature>
<evidence type="ECO:0000256" key="2">
    <source>
        <dbReference type="ARBA" id="ARBA00022723"/>
    </source>
</evidence>
<dbReference type="UniPathway" id="UPA00056">
    <property type="reaction ID" value="UER00097"/>
</dbReference>
<comment type="caution">
    <text evidence="6">The sequence shown here is derived from an EMBL/GenBank/DDBJ whole genome shotgun (WGS) entry which is preliminary data.</text>
</comment>
<comment type="pathway">
    <text evidence="5">Isoprenoid biosynthesis; dimethylallyl diphosphate biosynthesis; dimethylallyl diphosphate from (2E)-4-hydroxy-3-methylbutenyl diphosphate: step 1/1.</text>
</comment>
<keyword evidence="4 5" id="KW-0411">Iron-sulfur</keyword>
<accession>A0A2T3G7A9</accession>
<comment type="similarity">
    <text evidence="5">Belongs to the IspH family.</text>
</comment>
<feature type="binding site" evidence="5">
    <location>
        <position position="130"/>
    </location>
    <ligand>
        <name>(2E)-4-hydroxy-3-methylbut-2-enyl diphosphate</name>
        <dbReference type="ChEBI" id="CHEBI:128753"/>
    </ligand>
</feature>
<gene>
    <name evidence="5" type="primary">ispH</name>
    <name evidence="6" type="ORF">C7U54_01345</name>
</gene>
<dbReference type="GO" id="GO:0051745">
    <property type="term" value="F:4-hydroxy-3-methylbut-2-enyl diphosphate reductase activity"/>
    <property type="evidence" value="ECO:0007669"/>
    <property type="project" value="UniProtKB-UniRule"/>
</dbReference>
<feature type="binding site" evidence="5">
    <location>
        <position position="196"/>
    </location>
    <ligand>
        <name>[4Fe-4S] cluster</name>
        <dbReference type="ChEBI" id="CHEBI:49883"/>
    </ligand>
</feature>
<feature type="binding site" evidence="5">
    <location>
        <position position="226"/>
    </location>
    <ligand>
        <name>dimethylallyl diphosphate</name>
        <dbReference type="ChEBI" id="CHEBI:57623"/>
    </ligand>
</feature>
<feature type="binding site" evidence="5">
    <location>
        <position position="269"/>
    </location>
    <ligand>
        <name>(2E)-4-hydroxy-3-methylbut-2-enyl diphosphate</name>
        <dbReference type="ChEBI" id="CHEBI:128753"/>
    </ligand>
</feature>
<dbReference type="GO" id="GO:0046872">
    <property type="term" value="F:metal ion binding"/>
    <property type="evidence" value="ECO:0007669"/>
    <property type="project" value="UniProtKB-KW"/>
</dbReference>
<comment type="cofactor">
    <cofactor evidence="5">
        <name>[4Fe-4S] cluster</name>
        <dbReference type="ChEBI" id="CHEBI:49883"/>
    </cofactor>
    <text evidence="5">Binds 1 [4Fe-4S] cluster per subunit.</text>
</comment>
<feature type="binding site" evidence="5">
    <location>
        <position position="226"/>
    </location>
    <ligand>
        <name>(2E)-4-hydroxy-3-methylbut-2-enyl diphosphate</name>
        <dbReference type="ChEBI" id="CHEBI:128753"/>
    </ligand>
</feature>
<comment type="pathway">
    <text evidence="5">Isoprenoid biosynthesis; isopentenyl diphosphate biosynthesis via DXP pathway; isopentenyl diphosphate from 1-deoxy-D-xylulose 5-phosphate: step 6/6.</text>
</comment>
<comment type="catalytic activity">
    <reaction evidence="5">
        <text>isopentenyl diphosphate + 2 oxidized [2Fe-2S]-[ferredoxin] + H2O = (2E)-4-hydroxy-3-methylbut-2-enyl diphosphate + 2 reduced [2Fe-2S]-[ferredoxin] + 2 H(+)</text>
        <dbReference type="Rhea" id="RHEA:24488"/>
        <dbReference type="Rhea" id="RHEA-COMP:10000"/>
        <dbReference type="Rhea" id="RHEA-COMP:10001"/>
        <dbReference type="ChEBI" id="CHEBI:15377"/>
        <dbReference type="ChEBI" id="CHEBI:15378"/>
        <dbReference type="ChEBI" id="CHEBI:33737"/>
        <dbReference type="ChEBI" id="CHEBI:33738"/>
        <dbReference type="ChEBI" id="CHEBI:128753"/>
        <dbReference type="ChEBI" id="CHEBI:128769"/>
        <dbReference type="EC" id="1.17.7.4"/>
    </reaction>
</comment>
<feature type="binding site" evidence="5">
    <location>
        <position position="130"/>
    </location>
    <ligand>
        <name>dimethylallyl diphosphate</name>
        <dbReference type="ChEBI" id="CHEBI:57623"/>
    </ligand>
</feature>
<sequence>MLVKGIVPRGYCKGVVRAIEIAKKQAHQTAPVYILGMIVHNQYIVNALEDLGIQTIDIKGKTRLELLDEINEGKVIITAHGASQKVFDKAKEKGLEVIDASCLDVIKTHDLIQDKLNEGYEILYIGKKGHPEAEGAISIDEKRIHLITNIDDLKTIDPTKKYVMTNQTTMSLYDVYDLCEKAKEILPFVEIEKETCTATKIRQEAIKNIEDDVDIIFIVGDPHSNNTRKLASIAHDYHTCDVYMIESIEDLEIEWLKNKRYAAVSSGASTPTYLTNQVIDYLKQFDINDSKTYQKPIIDKNKILNQKDA</sequence>
<proteinExistence type="inferred from homology"/>
<dbReference type="GO" id="GO:0051539">
    <property type="term" value="F:4 iron, 4 sulfur cluster binding"/>
    <property type="evidence" value="ECO:0007669"/>
    <property type="project" value="UniProtKB-UniRule"/>
</dbReference>
<dbReference type="Gene3D" id="3.40.50.11270">
    <property type="match status" value="1"/>
</dbReference>
<dbReference type="GO" id="GO:0050992">
    <property type="term" value="P:dimethylallyl diphosphate biosynthetic process"/>
    <property type="evidence" value="ECO:0007669"/>
    <property type="project" value="UniProtKB-UniRule"/>
</dbReference>
<feature type="binding site" evidence="5">
    <location>
        <position position="168"/>
    </location>
    <ligand>
        <name>(2E)-4-hydroxy-3-methylbut-2-enyl diphosphate</name>
        <dbReference type="ChEBI" id="CHEBI:128753"/>
    </ligand>
</feature>
<keyword evidence="2 5" id="KW-0479">Metal-binding</keyword>
<feature type="active site" description="Proton donor" evidence="5">
    <location>
        <position position="132"/>
    </location>
</feature>
<comment type="function">
    <text evidence="5">Catalyzes the conversion of 1-hydroxy-2-methyl-2-(E)-butenyl 4-diphosphate (HMBPP) into a mixture of isopentenyl diphosphate (IPP) and dimethylallyl diphosphate (DMAPP). Acts in the terminal step of the DOXP/MEP pathway for isoprenoid precursor biosynthesis.</text>
</comment>
<dbReference type="CDD" id="cd13944">
    <property type="entry name" value="lytB_ispH"/>
    <property type="match status" value="1"/>
</dbReference>
<dbReference type="HAMAP" id="MF_00191">
    <property type="entry name" value="IspH"/>
    <property type="match status" value="1"/>
</dbReference>
<comment type="catalytic activity">
    <reaction evidence="5">
        <text>dimethylallyl diphosphate + 2 oxidized [2Fe-2S]-[ferredoxin] + H2O = (2E)-4-hydroxy-3-methylbut-2-enyl diphosphate + 2 reduced [2Fe-2S]-[ferredoxin] + 2 H(+)</text>
        <dbReference type="Rhea" id="RHEA:24825"/>
        <dbReference type="Rhea" id="RHEA-COMP:10000"/>
        <dbReference type="Rhea" id="RHEA-COMP:10001"/>
        <dbReference type="ChEBI" id="CHEBI:15377"/>
        <dbReference type="ChEBI" id="CHEBI:15378"/>
        <dbReference type="ChEBI" id="CHEBI:33737"/>
        <dbReference type="ChEBI" id="CHEBI:33738"/>
        <dbReference type="ChEBI" id="CHEBI:57623"/>
        <dbReference type="ChEBI" id="CHEBI:128753"/>
        <dbReference type="EC" id="1.17.7.4"/>
    </reaction>
</comment>
<dbReference type="InterPro" id="IPR003451">
    <property type="entry name" value="LytB/IspH"/>
</dbReference>
<dbReference type="Pfam" id="PF02401">
    <property type="entry name" value="LYTB"/>
    <property type="match status" value="1"/>
</dbReference>
<feature type="binding site" evidence="5">
    <location>
        <position position="80"/>
    </location>
    <ligand>
        <name>(2E)-4-hydroxy-3-methylbut-2-enyl diphosphate</name>
        <dbReference type="ChEBI" id="CHEBI:128753"/>
    </ligand>
</feature>
<evidence type="ECO:0000256" key="1">
    <source>
        <dbReference type="ARBA" id="ARBA00022485"/>
    </source>
</evidence>
<feature type="binding site" evidence="5">
    <location>
        <position position="102"/>
    </location>
    <ligand>
        <name>[4Fe-4S] cluster</name>
        <dbReference type="ChEBI" id="CHEBI:49883"/>
    </ligand>
</feature>
<feature type="binding site" evidence="5">
    <location>
        <position position="130"/>
    </location>
    <ligand>
        <name>isopentenyl diphosphate</name>
        <dbReference type="ChEBI" id="CHEBI:128769"/>
    </ligand>
</feature>
<keyword evidence="1 5" id="KW-0004">4Fe-4S</keyword>